<evidence type="ECO:0000313" key="11">
    <source>
        <dbReference type="EMBL" id="SDY43966.1"/>
    </source>
</evidence>
<dbReference type="OrthoDB" id="9787061at2"/>
<evidence type="ECO:0000256" key="7">
    <source>
        <dbReference type="PIRSR" id="PIRSR016262-1"/>
    </source>
</evidence>
<dbReference type="STRING" id="576131.SAMN05444486_102194"/>
<comment type="function">
    <text evidence="4 5 6">Catalyzes the transfer of endogenously produced octanoic acid from octanoyl-acyl-carrier-protein onto the lipoyl domains of lipoate-dependent enzymes. Lipoyl-ACP can also act as a substrate although octanoyl-ACP is likely to be the physiological substrate.</text>
</comment>
<dbReference type="SUPFAM" id="SSF55681">
    <property type="entry name" value="Class II aaRS and biotin synthetases"/>
    <property type="match status" value="1"/>
</dbReference>
<feature type="domain" description="BPL/LPL catalytic" evidence="10">
    <location>
        <begin position="30"/>
        <end position="218"/>
    </location>
</feature>
<proteinExistence type="inferred from homology"/>
<dbReference type="NCBIfam" id="TIGR00214">
    <property type="entry name" value="lipB"/>
    <property type="match status" value="1"/>
</dbReference>
<keyword evidence="2 5" id="KW-0808">Transferase</keyword>
<evidence type="ECO:0000256" key="5">
    <source>
        <dbReference type="HAMAP-Rule" id="MF_00013"/>
    </source>
</evidence>
<dbReference type="CDD" id="cd16444">
    <property type="entry name" value="LipB"/>
    <property type="match status" value="1"/>
</dbReference>
<evidence type="ECO:0000256" key="3">
    <source>
        <dbReference type="ARBA" id="ARBA00023315"/>
    </source>
</evidence>
<dbReference type="AlphaFoldDB" id="A0A1H3JVK2"/>
<dbReference type="HAMAP" id="MF_00013">
    <property type="entry name" value="LipB"/>
    <property type="match status" value="1"/>
</dbReference>
<dbReference type="Pfam" id="PF21948">
    <property type="entry name" value="LplA-B_cat"/>
    <property type="match status" value="1"/>
</dbReference>
<dbReference type="PROSITE" id="PS01313">
    <property type="entry name" value="LIPB"/>
    <property type="match status" value="1"/>
</dbReference>
<feature type="active site" description="Acyl-thioester intermediate" evidence="5 7">
    <location>
        <position position="180"/>
    </location>
</feature>
<feature type="binding site" evidence="5 8">
    <location>
        <begin position="149"/>
        <end position="151"/>
    </location>
    <ligand>
        <name>substrate</name>
    </ligand>
</feature>
<dbReference type="PIRSF" id="PIRSF016262">
    <property type="entry name" value="LPLase"/>
    <property type="match status" value="1"/>
</dbReference>
<dbReference type="NCBIfam" id="NF010925">
    <property type="entry name" value="PRK14345.1"/>
    <property type="match status" value="1"/>
</dbReference>
<dbReference type="NCBIfam" id="NF010921">
    <property type="entry name" value="PRK14341.1"/>
    <property type="match status" value="1"/>
</dbReference>
<comment type="similarity">
    <text evidence="5 6">Belongs to the LipB family.</text>
</comment>
<dbReference type="InterPro" id="IPR000544">
    <property type="entry name" value="Octanoyltransferase"/>
</dbReference>
<comment type="miscellaneous">
    <text evidence="5">In the reaction, the free carboxyl group of octanoic acid is attached via an amide linkage to the epsilon-amino group of a specific lysine residue of lipoyl domains of lipoate-dependent enzymes.</text>
</comment>
<evidence type="ECO:0000256" key="1">
    <source>
        <dbReference type="ARBA" id="ARBA00004821"/>
    </source>
</evidence>
<dbReference type="GO" id="GO:0005737">
    <property type="term" value="C:cytoplasm"/>
    <property type="evidence" value="ECO:0007669"/>
    <property type="project" value="UniProtKB-SubCell"/>
</dbReference>
<evidence type="ECO:0000256" key="2">
    <source>
        <dbReference type="ARBA" id="ARBA00022679"/>
    </source>
</evidence>
<gene>
    <name evidence="5" type="primary">lipB</name>
    <name evidence="11" type="ORF">SAMN05444486_102194</name>
</gene>
<keyword evidence="3 5" id="KW-0012">Acyltransferase</keyword>
<evidence type="ECO:0000256" key="8">
    <source>
        <dbReference type="PIRSR" id="PIRSR016262-2"/>
    </source>
</evidence>
<dbReference type="RefSeq" id="WP_089889588.1">
    <property type="nucleotide sequence ID" value="NZ_CALJFH010000002.1"/>
</dbReference>
<dbReference type="Gene3D" id="3.30.930.10">
    <property type="entry name" value="Bira Bifunctional Protein, Domain 2"/>
    <property type="match status" value="1"/>
</dbReference>
<dbReference type="EMBL" id="FNPR01000002">
    <property type="protein sequence ID" value="SDY43966.1"/>
    <property type="molecule type" value="Genomic_DNA"/>
</dbReference>
<dbReference type="InterPro" id="IPR020605">
    <property type="entry name" value="Octanoyltransferase_CS"/>
</dbReference>
<dbReference type="PROSITE" id="PS51733">
    <property type="entry name" value="BPL_LPL_CATALYTIC"/>
    <property type="match status" value="1"/>
</dbReference>
<dbReference type="InterPro" id="IPR004143">
    <property type="entry name" value="BPL_LPL_catalytic"/>
</dbReference>
<dbReference type="PANTHER" id="PTHR10993:SF7">
    <property type="entry name" value="LIPOYLTRANSFERASE 2, MITOCHONDRIAL-RELATED"/>
    <property type="match status" value="1"/>
</dbReference>
<sequence length="220" mass="24370">MIEWKHTDGLVPYEEALVFMEARVADISAGTASECIWLLEHPPLYTAGTSAKLEDLVAPDRFPVYEARRGGQYTYHGPGQRVVYVMLDVAKRGRDVRCFVRDLERWVINTLAEFNVTGEIRDGRVGVWVEREDKPLTATGAKAEDKIAAIGIRLRKWISFHGISINVEPDLEHFSGIVPCGITEHGVTSLVDLGLPVTMDDLDVALKATFEAAMTAPSCN</sequence>
<dbReference type="EC" id="2.3.1.181" evidence="5 6"/>
<dbReference type="GO" id="GO:0009249">
    <property type="term" value="P:protein lipoylation"/>
    <property type="evidence" value="ECO:0007669"/>
    <property type="project" value="InterPro"/>
</dbReference>
<feature type="binding site" evidence="5 8">
    <location>
        <begin position="162"/>
        <end position="164"/>
    </location>
    <ligand>
        <name>substrate</name>
    </ligand>
</feature>
<name>A0A1H3JVK2_9RHOB</name>
<evidence type="ECO:0000313" key="12">
    <source>
        <dbReference type="Proteomes" id="UP000199026"/>
    </source>
</evidence>
<accession>A0A1H3JVK2</accession>
<keyword evidence="12" id="KW-1185">Reference proteome</keyword>
<evidence type="ECO:0000256" key="9">
    <source>
        <dbReference type="PIRSR" id="PIRSR016262-3"/>
    </source>
</evidence>
<dbReference type="GO" id="GO:0033819">
    <property type="term" value="F:lipoyl(octanoyl) transferase activity"/>
    <property type="evidence" value="ECO:0007669"/>
    <property type="project" value="UniProtKB-EC"/>
</dbReference>
<keyword evidence="5" id="KW-0963">Cytoplasm</keyword>
<reference evidence="11 12" key="1">
    <citation type="submission" date="2016-10" db="EMBL/GenBank/DDBJ databases">
        <authorList>
            <person name="de Groot N.N."/>
        </authorList>
    </citation>
    <scope>NUCLEOTIDE SEQUENCE [LARGE SCALE GENOMIC DNA]</scope>
    <source>
        <strain evidence="11 12">DSM 24677</strain>
    </source>
</reference>
<feature type="site" description="Lowers pKa of active site Cys" evidence="5 9">
    <location>
        <position position="146"/>
    </location>
</feature>
<dbReference type="UniPathway" id="UPA00538">
    <property type="reaction ID" value="UER00592"/>
</dbReference>
<dbReference type="InterPro" id="IPR045864">
    <property type="entry name" value="aa-tRNA-synth_II/BPL/LPL"/>
</dbReference>
<evidence type="ECO:0000256" key="6">
    <source>
        <dbReference type="PIRNR" id="PIRNR016262"/>
    </source>
</evidence>
<feature type="binding site" evidence="5 8">
    <location>
        <begin position="69"/>
        <end position="76"/>
    </location>
    <ligand>
        <name>substrate</name>
    </ligand>
</feature>
<comment type="pathway">
    <text evidence="1 5 6">Protein modification; protein lipoylation via endogenous pathway; protein N(6)-(lipoyl)lysine from octanoyl-[acyl-carrier-protein]: step 1/2.</text>
</comment>
<evidence type="ECO:0000256" key="4">
    <source>
        <dbReference type="ARBA" id="ARBA00024732"/>
    </source>
</evidence>
<evidence type="ECO:0000259" key="10">
    <source>
        <dbReference type="PROSITE" id="PS51733"/>
    </source>
</evidence>
<organism evidence="11 12">
    <name type="scientific">Lentibacter algarum</name>
    <dbReference type="NCBI Taxonomy" id="576131"/>
    <lineage>
        <taxon>Bacteria</taxon>
        <taxon>Pseudomonadati</taxon>
        <taxon>Pseudomonadota</taxon>
        <taxon>Alphaproteobacteria</taxon>
        <taxon>Rhodobacterales</taxon>
        <taxon>Roseobacteraceae</taxon>
        <taxon>Lentibacter</taxon>
    </lineage>
</organism>
<comment type="subcellular location">
    <subcellularLocation>
        <location evidence="5">Cytoplasm</location>
    </subcellularLocation>
</comment>
<dbReference type="PANTHER" id="PTHR10993">
    <property type="entry name" value="OCTANOYLTRANSFERASE"/>
    <property type="match status" value="1"/>
</dbReference>
<dbReference type="Proteomes" id="UP000199026">
    <property type="component" value="Unassembled WGS sequence"/>
</dbReference>
<protein>
    <recommendedName>
        <fullName evidence="5 6">Octanoyltransferase</fullName>
        <ecNumber evidence="5 6">2.3.1.181</ecNumber>
    </recommendedName>
    <alternativeName>
        <fullName evidence="5">Lipoate-protein ligase B</fullName>
    </alternativeName>
    <alternativeName>
        <fullName evidence="5">Lipoyl/octanoyl transferase</fullName>
    </alternativeName>
    <alternativeName>
        <fullName evidence="5">Octanoyl-[acyl-carrier-protein]-protein N-octanoyltransferase</fullName>
    </alternativeName>
</protein>
<comment type="catalytic activity">
    <reaction evidence="5 6">
        <text>octanoyl-[ACP] + L-lysyl-[protein] = N(6)-octanoyl-L-lysyl-[protein] + holo-[ACP] + H(+)</text>
        <dbReference type="Rhea" id="RHEA:17665"/>
        <dbReference type="Rhea" id="RHEA-COMP:9636"/>
        <dbReference type="Rhea" id="RHEA-COMP:9685"/>
        <dbReference type="Rhea" id="RHEA-COMP:9752"/>
        <dbReference type="Rhea" id="RHEA-COMP:9928"/>
        <dbReference type="ChEBI" id="CHEBI:15378"/>
        <dbReference type="ChEBI" id="CHEBI:29969"/>
        <dbReference type="ChEBI" id="CHEBI:64479"/>
        <dbReference type="ChEBI" id="CHEBI:78463"/>
        <dbReference type="ChEBI" id="CHEBI:78809"/>
        <dbReference type="EC" id="2.3.1.181"/>
    </reaction>
</comment>
<dbReference type="GeneID" id="78124269"/>